<evidence type="ECO:0000256" key="4">
    <source>
        <dbReference type="ARBA" id="ARBA00022692"/>
    </source>
</evidence>
<feature type="signal peptide" evidence="10">
    <location>
        <begin position="1"/>
        <end position="15"/>
    </location>
</feature>
<dbReference type="STRING" id="1314674.A0A0D7BLB1"/>
<comment type="function">
    <text evidence="1">Subunit of the oligosaccharyl transferase (OST) complex that catalyzes the initial transfer of a defined glycan (Glc(3)Man(9)GlcNAc(2) in eukaryotes) from the lipid carrier dolichol-pyrophosphate to an asparagine residue within an Asn-X-Ser/Thr consensus motif in nascent polypeptide chains, the first step in protein N-glycosylation. N-glycosylation occurs cotranslationally and the complex associates with the Sec61 complex at the channel-forming translocon complex that mediates protein translocation across the endoplasmic reticulum (ER). All subunits are required for a maximal enzyme activity.</text>
</comment>
<feature type="transmembrane region" description="Helical" evidence="9">
    <location>
        <begin position="199"/>
        <end position="218"/>
    </location>
</feature>
<feature type="chain" id="PRO_5011955176" evidence="10">
    <location>
        <begin position="16"/>
        <end position="311"/>
    </location>
</feature>
<reference evidence="11 12" key="1">
    <citation type="journal article" date="2015" name="Fungal Genet. Biol.">
        <title>Evolution of novel wood decay mechanisms in Agaricales revealed by the genome sequences of Fistulina hepatica and Cylindrobasidium torrendii.</title>
        <authorList>
            <person name="Floudas D."/>
            <person name="Held B.W."/>
            <person name="Riley R."/>
            <person name="Nagy L.G."/>
            <person name="Koehler G."/>
            <person name="Ransdell A.S."/>
            <person name="Younus H."/>
            <person name="Chow J."/>
            <person name="Chiniquy J."/>
            <person name="Lipzen A."/>
            <person name="Tritt A."/>
            <person name="Sun H."/>
            <person name="Haridas S."/>
            <person name="LaButti K."/>
            <person name="Ohm R.A."/>
            <person name="Kues U."/>
            <person name="Blanchette R.A."/>
            <person name="Grigoriev I.V."/>
            <person name="Minto R.E."/>
            <person name="Hibbett D.S."/>
        </authorList>
    </citation>
    <scope>NUCLEOTIDE SEQUENCE [LARGE SCALE GENOMIC DNA]</scope>
    <source>
        <strain evidence="11 12">FP15055 ss-10</strain>
    </source>
</reference>
<evidence type="ECO:0000256" key="9">
    <source>
        <dbReference type="SAM" id="Phobius"/>
    </source>
</evidence>
<feature type="transmembrane region" description="Helical" evidence="9">
    <location>
        <begin position="248"/>
        <end position="268"/>
    </location>
</feature>
<gene>
    <name evidence="11" type="ORF">CYLTODRAFT_370255</name>
</gene>
<evidence type="ECO:0000313" key="12">
    <source>
        <dbReference type="Proteomes" id="UP000054007"/>
    </source>
</evidence>
<name>A0A0D7BLB1_9AGAR</name>
<dbReference type="GO" id="GO:0018279">
    <property type="term" value="P:protein N-linked glycosylation via asparagine"/>
    <property type="evidence" value="ECO:0007669"/>
    <property type="project" value="TreeGrafter"/>
</dbReference>
<keyword evidence="12" id="KW-1185">Reference proteome</keyword>
<keyword evidence="11" id="KW-0808">Transferase</keyword>
<keyword evidence="7 9" id="KW-1133">Transmembrane helix</keyword>
<keyword evidence="4 9" id="KW-0812">Transmembrane</keyword>
<evidence type="ECO:0000256" key="2">
    <source>
        <dbReference type="ARBA" id="ARBA00004477"/>
    </source>
</evidence>
<dbReference type="InterPro" id="IPR036249">
    <property type="entry name" value="Thioredoxin-like_sf"/>
</dbReference>
<dbReference type="Gene3D" id="3.40.30.10">
    <property type="entry name" value="Glutaredoxin"/>
    <property type="match status" value="1"/>
</dbReference>
<keyword evidence="5 10" id="KW-0732">Signal</keyword>
<evidence type="ECO:0000256" key="10">
    <source>
        <dbReference type="SAM" id="SignalP"/>
    </source>
</evidence>
<comment type="subcellular location">
    <subcellularLocation>
        <location evidence="2">Endoplasmic reticulum membrane</location>
        <topology evidence="2">Multi-pass membrane protein</topology>
    </subcellularLocation>
</comment>
<dbReference type="EMBL" id="KN880461">
    <property type="protein sequence ID" value="KIY70929.1"/>
    <property type="molecule type" value="Genomic_DNA"/>
</dbReference>
<dbReference type="OrthoDB" id="67566at2759"/>
<proteinExistence type="inferred from homology"/>
<dbReference type="InterPro" id="IPR021149">
    <property type="entry name" value="OligosaccharylTrfase_OST3/OST6"/>
</dbReference>
<dbReference type="SUPFAM" id="SSF52833">
    <property type="entry name" value="Thioredoxin-like"/>
    <property type="match status" value="1"/>
</dbReference>
<feature type="transmembrane region" description="Helical" evidence="9">
    <location>
        <begin position="171"/>
        <end position="192"/>
    </location>
</feature>
<evidence type="ECO:0000256" key="3">
    <source>
        <dbReference type="ARBA" id="ARBA00009561"/>
    </source>
</evidence>
<dbReference type="Pfam" id="PF04756">
    <property type="entry name" value="OST3_OST6"/>
    <property type="match status" value="1"/>
</dbReference>
<keyword evidence="8 9" id="KW-0472">Membrane</keyword>
<dbReference type="GO" id="GO:0016740">
    <property type="term" value="F:transferase activity"/>
    <property type="evidence" value="ECO:0007669"/>
    <property type="project" value="UniProtKB-KW"/>
</dbReference>
<dbReference type="Proteomes" id="UP000054007">
    <property type="component" value="Unassembled WGS sequence"/>
</dbReference>
<evidence type="ECO:0000256" key="1">
    <source>
        <dbReference type="ARBA" id="ARBA00002791"/>
    </source>
</evidence>
<evidence type="ECO:0000313" key="11">
    <source>
        <dbReference type="EMBL" id="KIY70929.1"/>
    </source>
</evidence>
<accession>A0A0D7BLB1</accession>
<dbReference type="GO" id="GO:0008250">
    <property type="term" value="C:oligosaccharyltransferase complex"/>
    <property type="evidence" value="ECO:0007669"/>
    <property type="project" value="TreeGrafter"/>
</dbReference>
<evidence type="ECO:0000256" key="8">
    <source>
        <dbReference type="ARBA" id="ARBA00023136"/>
    </source>
</evidence>
<protein>
    <submittedName>
        <fullName evidence="11">Oligosaccharyl transferase subunit OST3/OST6 family</fullName>
    </submittedName>
</protein>
<evidence type="ECO:0000256" key="7">
    <source>
        <dbReference type="ARBA" id="ARBA00022989"/>
    </source>
</evidence>
<comment type="similarity">
    <text evidence="3">Belongs to the OST3/OST6 family.</text>
</comment>
<evidence type="ECO:0000256" key="5">
    <source>
        <dbReference type="ARBA" id="ARBA00022729"/>
    </source>
</evidence>
<evidence type="ECO:0000256" key="6">
    <source>
        <dbReference type="ARBA" id="ARBA00022824"/>
    </source>
</evidence>
<dbReference type="PANTHER" id="PTHR12692:SF0">
    <property type="entry name" value="GH11935P"/>
    <property type="match status" value="1"/>
</dbReference>
<dbReference type="AlphaFoldDB" id="A0A0D7BLB1"/>
<organism evidence="11 12">
    <name type="scientific">Cylindrobasidium torrendii FP15055 ss-10</name>
    <dbReference type="NCBI Taxonomy" id="1314674"/>
    <lineage>
        <taxon>Eukaryota</taxon>
        <taxon>Fungi</taxon>
        <taxon>Dikarya</taxon>
        <taxon>Basidiomycota</taxon>
        <taxon>Agaricomycotina</taxon>
        <taxon>Agaricomycetes</taxon>
        <taxon>Agaricomycetidae</taxon>
        <taxon>Agaricales</taxon>
        <taxon>Marasmiineae</taxon>
        <taxon>Physalacriaceae</taxon>
        <taxon>Cylindrobasidium</taxon>
    </lineage>
</organism>
<dbReference type="PANTHER" id="PTHR12692">
    <property type="entry name" value="DOLICHYL-DIPHOSPHOOLIGOSACCHARIDE--PROTEIN GLYCOSYLTRANSFERASE-RELATED"/>
    <property type="match status" value="1"/>
</dbReference>
<keyword evidence="6" id="KW-0256">Endoplasmic reticulum</keyword>
<feature type="transmembrane region" description="Helical" evidence="9">
    <location>
        <begin position="280"/>
        <end position="298"/>
    </location>
</feature>
<sequence length="311" mass="34799">MHWLPALLLPLLVLAKDPQLELAELAEKGNGVIKLTPNTFELLTSSNRNWSAAIQLTALDKRRRCEPCKNFDPSWNEVAQAWHKVPKAERDNHFFATLDFDDGQATFQKLGLSSAPAVYIYSATDGPHAPASGRFGPHKYDFSSGFEAGPLAEQLSRHTPIPIPYSEPFNWGKLLTSIAGVVSFLSLLRWVGPFLQNKWVWAAGTIFTSLVMTSGYMFTQIRGVPFTGPNGSWVAAGYQNMYGQEVQVISLIYGTLALSFLMLTAVVPYQTSPGRQRVQVYLWTFVIMLVYSVLIALFKVKNRGYPFRLFL</sequence>